<dbReference type="PROSITE" id="PS50011">
    <property type="entry name" value="PROTEIN_KINASE_DOM"/>
    <property type="match status" value="1"/>
</dbReference>
<sequence>MEIGRGRFGVVYKAELANQINLAVKKISPQSKQQDKDELKSEIGNLISLSHENLEQTRQQNLIGDLDLISASELLKAGRLHTEGMILRLVDKKLASRYDNKQALTVLNLAMRCINLSPTLRPSMSEVVTILTES</sequence>
<keyword evidence="2" id="KW-0547">Nucleotide-binding</keyword>
<feature type="binding site" evidence="2">
    <location>
        <position position="26"/>
    </location>
    <ligand>
        <name>ATP</name>
        <dbReference type="ChEBI" id="CHEBI:30616"/>
    </ligand>
</feature>
<dbReference type="Gene3D" id="1.10.510.10">
    <property type="entry name" value="Transferase(Phosphotransferase) domain 1"/>
    <property type="match status" value="1"/>
</dbReference>
<evidence type="ECO:0000313" key="4">
    <source>
        <dbReference type="EMBL" id="CAK7344950.1"/>
    </source>
</evidence>
<name>A0AAV1S4C6_9ROSI</name>
<organism evidence="4 5">
    <name type="scientific">Dovyalis caffra</name>
    <dbReference type="NCBI Taxonomy" id="77055"/>
    <lineage>
        <taxon>Eukaryota</taxon>
        <taxon>Viridiplantae</taxon>
        <taxon>Streptophyta</taxon>
        <taxon>Embryophyta</taxon>
        <taxon>Tracheophyta</taxon>
        <taxon>Spermatophyta</taxon>
        <taxon>Magnoliopsida</taxon>
        <taxon>eudicotyledons</taxon>
        <taxon>Gunneridae</taxon>
        <taxon>Pentapetalae</taxon>
        <taxon>rosids</taxon>
        <taxon>fabids</taxon>
        <taxon>Malpighiales</taxon>
        <taxon>Salicaceae</taxon>
        <taxon>Flacourtieae</taxon>
        <taxon>Dovyalis</taxon>
    </lineage>
</organism>
<dbReference type="InterPro" id="IPR051824">
    <property type="entry name" value="LRR_Rcpt-Like_S/T_Kinase"/>
</dbReference>
<dbReference type="InterPro" id="IPR000719">
    <property type="entry name" value="Prot_kinase_dom"/>
</dbReference>
<dbReference type="Proteomes" id="UP001314170">
    <property type="component" value="Unassembled WGS sequence"/>
</dbReference>
<feature type="domain" description="Protein kinase" evidence="3">
    <location>
        <begin position="1"/>
        <end position="134"/>
    </location>
</feature>
<dbReference type="InterPro" id="IPR011009">
    <property type="entry name" value="Kinase-like_dom_sf"/>
</dbReference>
<protein>
    <recommendedName>
        <fullName evidence="3">Protein kinase domain-containing protein</fullName>
    </recommendedName>
</protein>
<evidence type="ECO:0000256" key="2">
    <source>
        <dbReference type="PROSITE-ProRule" id="PRU10141"/>
    </source>
</evidence>
<dbReference type="InterPro" id="IPR017441">
    <property type="entry name" value="Protein_kinase_ATP_BS"/>
</dbReference>
<dbReference type="InterPro" id="IPR001245">
    <property type="entry name" value="Ser-Thr/Tyr_kinase_cat_dom"/>
</dbReference>
<dbReference type="GO" id="GO:0004672">
    <property type="term" value="F:protein kinase activity"/>
    <property type="evidence" value="ECO:0007669"/>
    <property type="project" value="InterPro"/>
</dbReference>
<dbReference type="GO" id="GO:0005524">
    <property type="term" value="F:ATP binding"/>
    <property type="evidence" value="ECO:0007669"/>
    <property type="project" value="UniProtKB-UniRule"/>
</dbReference>
<reference evidence="4 5" key="1">
    <citation type="submission" date="2024-01" db="EMBL/GenBank/DDBJ databases">
        <authorList>
            <person name="Waweru B."/>
        </authorList>
    </citation>
    <scope>NUCLEOTIDE SEQUENCE [LARGE SCALE GENOMIC DNA]</scope>
</reference>
<gene>
    <name evidence="4" type="ORF">DCAF_LOCUS18019</name>
</gene>
<evidence type="ECO:0000259" key="3">
    <source>
        <dbReference type="PROSITE" id="PS50011"/>
    </source>
</evidence>
<comment type="caution">
    <text evidence="4">The sequence shown here is derived from an EMBL/GenBank/DDBJ whole genome shotgun (WGS) entry which is preliminary data.</text>
</comment>
<dbReference type="Gene3D" id="3.30.200.20">
    <property type="entry name" value="Phosphorylase Kinase, domain 1"/>
    <property type="match status" value="1"/>
</dbReference>
<dbReference type="Pfam" id="PF07714">
    <property type="entry name" value="PK_Tyr_Ser-Thr"/>
    <property type="match status" value="1"/>
</dbReference>
<accession>A0AAV1S4C6</accession>
<comment type="subcellular location">
    <subcellularLocation>
        <location evidence="1">Membrane</location>
        <topology evidence="1">Single-pass type I membrane protein</topology>
    </subcellularLocation>
</comment>
<proteinExistence type="predicted"/>
<dbReference type="PANTHER" id="PTHR48006">
    <property type="entry name" value="LEUCINE-RICH REPEAT-CONTAINING PROTEIN DDB_G0281931-RELATED"/>
    <property type="match status" value="1"/>
</dbReference>
<evidence type="ECO:0000313" key="5">
    <source>
        <dbReference type="Proteomes" id="UP001314170"/>
    </source>
</evidence>
<keyword evidence="5" id="KW-1185">Reference proteome</keyword>
<evidence type="ECO:0000256" key="1">
    <source>
        <dbReference type="ARBA" id="ARBA00004479"/>
    </source>
</evidence>
<dbReference type="AlphaFoldDB" id="A0AAV1S4C6"/>
<keyword evidence="2" id="KW-0067">ATP-binding</keyword>
<dbReference type="PROSITE" id="PS00107">
    <property type="entry name" value="PROTEIN_KINASE_ATP"/>
    <property type="match status" value="1"/>
</dbReference>
<dbReference type="SUPFAM" id="SSF56112">
    <property type="entry name" value="Protein kinase-like (PK-like)"/>
    <property type="match status" value="1"/>
</dbReference>
<dbReference type="EMBL" id="CAWUPB010001166">
    <property type="protein sequence ID" value="CAK7344950.1"/>
    <property type="molecule type" value="Genomic_DNA"/>
</dbReference>
<dbReference type="GO" id="GO:0016020">
    <property type="term" value="C:membrane"/>
    <property type="evidence" value="ECO:0007669"/>
    <property type="project" value="UniProtKB-SubCell"/>
</dbReference>
<dbReference type="PANTHER" id="PTHR48006:SF48">
    <property type="entry name" value="PROTEIN KINASE DOMAIN-CONTAINING PROTEIN"/>
    <property type="match status" value="1"/>
</dbReference>